<comment type="caution">
    <text evidence="7">The sequence shown here is derived from an EMBL/GenBank/DDBJ whole genome shotgun (WGS) entry which is preliminary data.</text>
</comment>
<dbReference type="PANTHER" id="PTHR23534:SF1">
    <property type="entry name" value="MAJOR FACILITATOR SUPERFAMILY PROTEIN"/>
    <property type="match status" value="1"/>
</dbReference>
<keyword evidence="3 4" id="KW-0472">Membrane</keyword>
<dbReference type="InterPro" id="IPR011701">
    <property type="entry name" value="MFS"/>
</dbReference>
<keyword evidence="1 4" id="KW-0812">Transmembrane</keyword>
<evidence type="ECO:0000256" key="1">
    <source>
        <dbReference type="ARBA" id="ARBA00022692"/>
    </source>
</evidence>
<evidence type="ECO:0000259" key="6">
    <source>
        <dbReference type="PROSITE" id="PS50850"/>
    </source>
</evidence>
<protein>
    <submittedName>
        <fullName evidence="7">MFS transporter</fullName>
    </submittedName>
</protein>
<evidence type="ECO:0000256" key="2">
    <source>
        <dbReference type="ARBA" id="ARBA00022989"/>
    </source>
</evidence>
<feature type="transmembrane region" description="Helical" evidence="4">
    <location>
        <begin position="69"/>
        <end position="88"/>
    </location>
</feature>
<dbReference type="Pfam" id="PF07690">
    <property type="entry name" value="MFS_1"/>
    <property type="match status" value="1"/>
</dbReference>
<name>A0A420ELJ9_9ALTE</name>
<feature type="domain" description="Major facilitator superfamily (MFS) profile" evidence="6">
    <location>
        <begin position="198"/>
        <end position="386"/>
    </location>
</feature>
<dbReference type="AlphaFoldDB" id="A0A420ELJ9"/>
<feature type="transmembrane region" description="Helical" evidence="4">
    <location>
        <begin position="273"/>
        <end position="290"/>
    </location>
</feature>
<dbReference type="SUPFAM" id="SSF103473">
    <property type="entry name" value="MFS general substrate transporter"/>
    <property type="match status" value="1"/>
</dbReference>
<dbReference type="InterPro" id="IPR020846">
    <property type="entry name" value="MFS_dom"/>
</dbReference>
<evidence type="ECO:0000256" key="5">
    <source>
        <dbReference type="SAM" id="SignalP"/>
    </source>
</evidence>
<accession>A0A420ELJ9</accession>
<feature type="transmembrane region" description="Helical" evidence="4">
    <location>
        <begin position="296"/>
        <end position="316"/>
    </location>
</feature>
<proteinExistence type="predicted"/>
<feature type="transmembrane region" description="Helical" evidence="4">
    <location>
        <begin position="245"/>
        <end position="266"/>
    </location>
</feature>
<evidence type="ECO:0000256" key="4">
    <source>
        <dbReference type="SAM" id="Phobius"/>
    </source>
</evidence>
<feature type="transmembrane region" description="Helical" evidence="4">
    <location>
        <begin position="94"/>
        <end position="114"/>
    </location>
</feature>
<organism evidence="7 8">
    <name type="scientific">Alginatibacterium sediminis</name>
    <dbReference type="NCBI Taxonomy" id="2164068"/>
    <lineage>
        <taxon>Bacteria</taxon>
        <taxon>Pseudomonadati</taxon>
        <taxon>Pseudomonadota</taxon>
        <taxon>Gammaproteobacteria</taxon>
        <taxon>Alteromonadales</taxon>
        <taxon>Alteromonadaceae</taxon>
        <taxon>Alginatibacterium</taxon>
    </lineage>
</organism>
<reference evidence="7 8" key="1">
    <citation type="submission" date="2018-09" db="EMBL/GenBank/DDBJ databases">
        <authorList>
            <person name="Wang Z."/>
        </authorList>
    </citation>
    <scope>NUCLEOTIDE SEQUENCE [LARGE SCALE GENOMIC DNA]</scope>
    <source>
        <strain evidence="7 8">ALS 81</strain>
    </source>
</reference>
<dbReference type="OrthoDB" id="8558006at2"/>
<dbReference type="Proteomes" id="UP000286482">
    <property type="component" value="Unassembled WGS sequence"/>
</dbReference>
<evidence type="ECO:0000313" key="7">
    <source>
        <dbReference type="EMBL" id="RKF21575.1"/>
    </source>
</evidence>
<sequence>MPFNVWLLMLCAACAMSAAPLVVFSGGIVGNALAPSSALASLPIASMVVGTAIAVIPVSLLMGVIGRKLAFMLGSGISIAGSLLTAFGINQQNFWWFCAGTFLLGAGLAFVQQYRFAAMESVSPPQMPTAASTVLLGGLIAAVIGPELALRSKDSFETEFVGPFLWLALIYAFCIALLFLFRETKSKKVHQKTEGRALIQIAKQPVFLLAVSSAAIGYAVMSFIMTATPMSMHIHSGHSLEDTKWVIQSHIMAMFIPSFFSGRLISKFGPERVIVAGLIAFAMCILIAVIDRSLLHYWFALILLGVGWNFLFVAGTSLLPQSYQIGEASKAQAANEFIVFGLQALASLSAGWILFSYGWQTLLLVSIPLLLLVLLSLINHSKLLRT</sequence>
<feature type="transmembrane region" description="Helical" evidence="4">
    <location>
        <begin position="206"/>
        <end position="225"/>
    </location>
</feature>
<evidence type="ECO:0000256" key="3">
    <source>
        <dbReference type="ARBA" id="ARBA00023136"/>
    </source>
</evidence>
<feature type="transmembrane region" description="Helical" evidence="4">
    <location>
        <begin position="41"/>
        <end position="62"/>
    </location>
</feature>
<dbReference type="EMBL" id="RAQO01000002">
    <property type="protein sequence ID" value="RKF21575.1"/>
    <property type="molecule type" value="Genomic_DNA"/>
</dbReference>
<dbReference type="PANTHER" id="PTHR23534">
    <property type="entry name" value="MFS PERMEASE"/>
    <property type="match status" value="1"/>
</dbReference>
<dbReference type="Gene3D" id="1.20.1250.20">
    <property type="entry name" value="MFS general substrate transporter like domains"/>
    <property type="match status" value="1"/>
</dbReference>
<feature type="transmembrane region" description="Helical" evidence="4">
    <location>
        <begin position="126"/>
        <end position="144"/>
    </location>
</feature>
<dbReference type="RefSeq" id="WP_120353378.1">
    <property type="nucleotide sequence ID" value="NZ_RAQO01000002.1"/>
</dbReference>
<feature type="transmembrane region" description="Helical" evidence="4">
    <location>
        <begin position="164"/>
        <end position="181"/>
    </location>
</feature>
<dbReference type="InterPro" id="IPR036259">
    <property type="entry name" value="MFS_trans_sf"/>
</dbReference>
<dbReference type="PROSITE" id="PS50850">
    <property type="entry name" value="MFS"/>
    <property type="match status" value="1"/>
</dbReference>
<keyword evidence="5" id="KW-0732">Signal</keyword>
<feature type="transmembrane region" description="Helical" evidence="4">
    <location>
        <begin position="361"/>
        <end position="378"/>
    </location>
</feature>
<evidence type="ECO:0000313" key="8">
    <source>
        <dbReference type="Proteomes" id="UP000286482"/>
    </source>
</evidence>
<feature type="transmembrane region" description="Helical" evidence="4">
    <location>
        <begin position="337"/>
        <end position="355"/>
    </location>
</feature>
<gene>
    <name evidence="7" type="ORF">DBZ36_02485</name>
</gene>
<dbReference type="GO" id="GO:0022857">
    <property type="term" value="F:transmembrane transporter activity"/>
    <property type="evidence" value="ECO:0007669"/>
    <property type="project" value="InterPro"/>
</dbReference>
<feature type="chain" id="PRO_5019272377" evidence="5">
    <location>
        <begin position="18"/>
        <end position="386"/>
    </location>
</feature>
<feature type="signal peptide" evidence="5">
    <location>
        <begin position="1"/>
        <end position="17"/>
    </location>
</feature>
<keyword evidence="8" id="KW-1185">Reference proteome</keyword>
<keyword evidence="2 4" id="KW-1133">Transmembrane helix</keyword>